<sequence>MLELQADEKQDLLLGNGRIAASDKSPAGVAHGEDTPSYAVLQSYGLLDSSYRKDNFEEIFEPSDIVPNSNHADTLKKRLRWGVYWTPGCGFMLYKSFNTEVVVPPGAICCFIDNDNNYLFARPGVHNINDPFMEMVGSPILLKSALSARGVRNDPVVEHGNRTIVTVPQGKLGYATDRGQPVLLPPGLHSWMSETLRYERTFGLDEHVIEIGPYTVLTVDEGYAAITQNNGLQVVLDGGMTHLLTHQKWRFEKFITLKIQTDDLQSIEAASADNVIMSVDSTVVWKIKDVRIAATMAAETMAQTAGGALSANISKLRRDVLKQAIASLAGFIGSVNYSDSFHVAAAAQRSMDTAVVAVSDGSVGDAPQTPAVQARPSADNPMFDTEGMSDAVSHANNITSKFGVEILSINIISANPVDRKLTASLATGAVASAEALQAETQARGMAKAMKIEADANAITRKINADSEALAEIVRAKADAEADVLRAEGAKAAEILRAEGSKQAAELIQSSDVAIKLETMKASAEALKNSDKFFFGQEPGYMSNIILKGPDSSVAAAAVDE</sequence>
<feature type="domain" description="Band 7" evidence="1">
    <location>
        <begin position="218"/>
        <end position="445"/>
    </location>
</feature>
<dbReference type="EMBL" id="HBKQ01018937">
    <property type="protein sequence ID" value="CAE2233420.1"/>
    <property type="molecule type" value="Transcribed_RNA"/>
</dbReference>
<reference evidence="2" key="1">
    <citation type="submission" date="2021-01" db="EMBL/GenBank/DDBJ databases">
        <authorList>
            <person name="Corre E."/>
            <person name="Pelletier E."/>
            <person name="Niang G."/>
            <person name="Scheremetjew M."/>
            <person name="Finn R."/>
            <person name="Kale V."/>
            <person name="Holt S."/>
            <person name="Cochrane G."/>
            <person name="Meng A."/>
            <person name="Brown T."/>
            <person name="Cohen L."/>
        </authorList>
    </citation>
    <scope>NUCLEOTIDE SEQUENCE</scope>
    <source>
        <strain evidence="2">Isolate 1302-5</strain>
    </source>
</reference>
<organism evidence="2">
    <name type="scientific">Odontella aurita</name>
    <dbReference type="NCBI Taxonomy" id="265563"/>
    <lineage>
        <taxon>Eukaryota</taxon>
        <taxon>Sar</taxon>
        <taxon>Stramenopiles</taxon>
        <taxon>Ochrophyta</taxon>
        <taxon>Bacillariophyta</taxon>
        <taxon>Mediophyceae</taxon>
        <taxon>Biddulphiophycidae</taxon>
        <taxon>Eupodiscales</taxon>
        <taxon>Odontellaceae</taxon>
        <taxon>Odontella</taxon>
    </lineage>
</organism>
<proteinExistence type="predicted"/>
<dbReference type="InterPro" id="IPR036013">
    <property type="entry name" value="Band_7/SPFH_dom_sf"/>
</dbReference>
<dbReference type="Pfam" id="PF01145">
    <property type="entry name" value="Band_7"/>
    <property type="match status" value="1"/>
</dbReference>
<accession>A0A7S4MP42</accession>
<evidence type="ECO:0000313" key="2">
    <source>
        <dbReference type="EMBL" id="CAE2233420.1"/>
    </source>
</evidence>
<dbReference type="SUPFAM" id="SSF117892">
    <property type="entry name" value="Band 7/SPFH domain"/>
    <property type="match status" value="1"/>
</dbReference>
<name>A0A7S4MP42_9STRA</name>
<dbReference type="InterPro" id="IPR001107">
    <property type="entry name" value="Band_7"/>
</dbReference>
<gene>
    <name evidence="2" type="ORF">OAUR00152_LOCUS12866</name>
</gene>
<evidence type="ECO:0000259" key="1">
    <source>
        <dbReference type="Pfam" id="PF01145"/>
    </source>
</evidence>
<dbReference type="Gene3D" id="3.30.479.30">
    <property type="entry name" value="Band 7 domain"/>
    <property type="match status" value="1"/>
</dbReference>
<dbReference type="AlphaFoldDB" id="A0A7S4MP42"/>
<protein>
    <recommendedName>
        <fullName evidence="1">Band 7 domain-containing protein</fullName>
    </recommendedName>
</protein>